<dbReference type="Gene3D" id="2.60.40.1720">
    <property type="entry name" value="Calcium-dependent cell adhesion molecule-1"/>
    <property type="match status" value="1"/>
</dbReference>
<dbReference type="InterPro" id="IPR038423">
    <property type="entry name" value="CAD_C_sf"/>
</dbReference>
<proteinExistence type="predicted"/>
<dbReference type="PANTHER" id="PTHR38083">
    <property type="entry name" value="CALCIUM-DEPENDENT CELL ADHESION MOLECULE 1-RELATED"/>
    <property type="match status" value="1"/>
</dbReference>
<dbReference type="PANTHER" id="PTHR38083:SF1">
    <property type="entry name" value="CALCIUM-DEPENDENT CELL ADHESION MOLECULE 1-RELATED"/>
    <property type="match status" value="1"/>
</dbReference>
<dbReference type="InterPro" id="IPR029283">
    <property type="entry name" value="Membrane-bd"/>
</dbReference>
<sequence length="203" mass="22415">MASAETVDFYSEENYKGTKTSCTVGQVQHLVLNTQYHSFQMGIGGGLLVWAENNPVPTVQWHSSKSSFLGEEKKYECFEVLATGEKPTFVIGVKFKDATKAPDGQYQLLVKCANLGEVKLLSNKLDKFTPVGTMPWEGSTVTTAVYVRNLKTGAYVATGSIYFALDPQEQKVVIKSEDNWPKQLEHSQSGASDFIITLKSTDK</sequence>
<gene>
    <name evidence="2" type="ORF">MGU_10718</name>
</gene>
<dbReference type="AlphaFoldDB" id="A0A0B4G5P4"/>
<dbReference type="HOGENOM" id="CLU_1384042_0_0_1"/>
<organism evidence="2 3">
    <name type="scientific">Metarhizium guizhouense (strain ARSEF 977)</name>
    <dbReference type="NCBI Taxonomy" id="1276136"/>
    <lineage>
        <taxon>Eukaryota</taxon>
        <taxon>Fungi</taxon>
        <taxon>Dikarya</taxon>
        <taxon>Ascomycota</taxon>
        <taxon>Pezizomycotina</taxon>
        <taxon>Sordariomycetes</taxon>
        <taxon>Hypocreomycetidae</taxon>
        <taxon>Hypocreales</taxon>
        <taxon>Clavicipitaceae</taxon>
        <taxon>Metarhizium</taxon>
    </lineage>
</organism>
<keyword evidence="3" id="KW-1185">Reference proteome</keyword>
<name>A0A0B4G5P4_METGA</name>
<protein>
    <submittedName>
        <fullName evidence="2">Calcium-dependent cell adhesion molecule</fullName>
    </submittedName>
</protein>
<comment type="caution">
    <text evidence="2">The sequence shown here is derived from an EMBL/GenBank/DDBJ whole genome shotgun (WGS) entry which is preliminary data.</text>
</comment>
<dbReference type="Proteomes" id="UP000031192">
    <property type="component" value="Unassembled WGS sequence"/>
</dbReference>
<dbReference type="InterPro" id="IPR052885">
    <property type="entry name" value="Dictyostelium_CAD"/>
</dbReference>
<dbReference type="Pfam" id="PF14564">
    <property type="entry name" value="Membrane_bind"/>
    <property type="match status" value="1"/>
</dbReference>
<evidence type="ECO:0000313" key="2">
    <source>
        <dbReference type="EMBL" id="KID81950.1"/>
    </source>
</evidence>
<evidence type="ECO:0000313" key="3">
    <source>
        <dbReference type="Proteomes" id="UP000031192"/>
    </source>
</evidence>
<accession>A0A0B4G5P4</accession>
<reference evidence="2 3" key="1">
    <citation type="journal article" date="2014" name="Proc. Natl. Acad. Sci. U.S.A.">
        <title>Trajectory and genomic determinants of fungal-pathogen speciation and host adaptation.</title>
        <authorList>
            <person name="Hu X."/>
            <person name="Xiao G."/>
            <person name="Zheng P."/>
            <person name="Shang Y."/>
            <person name="Su Y."/>
            <person name="Zhang X."/>
            <person name="Liu X."/>
            <person name="Zhan S."/>
            <person name="St Leger R.J."/>
            <person name="Wang C."/>
        </authorList>
    </citation>
    <scope>NUCLEOTIDE SEQUENCE [LARGE SCALE GENOMIC DNA]</scope>
    <source>
        <strain evidence="2 3">ARSEF 977</strain>
    </source>
</reference>
<feature type="domain" description="Calcium-dependent cell adhesion molecule 1 membrane-binding" evidence="1">
    <location>
        <begin position="91"/>
        <end position="199"/>
    </location>
</feature>
<dbReference type="EMBL" id="AZNH01000110">
    <property type="protein sequence ID" value="KID81950.1"/>
    <property type="molecule type" value="Genomic_DNA"/>
</dbReference>
<evidence type="ECO:0000259" key="1">
    <source>
        <dbReference type="Pfam" id="PF14564"/>
    </source>
</evidence>